<dbReference type="AlphaFoldDB" id="A0AAD5QG67"/>
<dbReference type="Gene3D" id="1.10.510.10">
    <property type="entry name" value="Transferase(Phosphotransferase) domain 1"/>
    <property type="match status" value="1"/>
</dbReference>
<sequence>MDSSCDEGYDKNESDTCGGTTLEQLFQKHGPFPMEEHIVASILREVTSPLVFLHSRDVVHGNVDSSSVILDIEFNAKIIVSTSIHRVPPSKAGMKSKAEDVFRVGLLLYRMLTGHTAKFAKTGKLVGGPSPYMRVSEKGMKLVDYMLSKCIRFPPTMARVRYSDWLDECEENPPVFVLFPDDKS</sequence>
<dbReference type="EMBL" id="JAHQIW010000189">
    <property type="protein sequence ID" value="KAJ1346540.1"/>
    <property type="molecule type" value="Genomic_DNA"/>
</dbReference>
<name>A0AAD5QG67_PARTN</name>
<dbReference type="InterPro" id="IPR011009">
    <property type="entry name" value="Kinase-like_dom_sf"/>
</dbReference>
<comment type="caution">
    <text evidence="1">The sequence shown here is derived from an EMBL/GenBank/DDBJ whole genome shotgun (WGS) entry which is preliminary data.</text>
</comment>
<evidence type="ECO:0000313" key="1">
    <source>
        <dbReference type="EMBL" id="KAJ1346540.1"/>
    </source>
</evidence>
<dbReference type="SUPFAM" id="SSF56112">
    <property type="entry name" value="Protein kinase-like (PK-like)"/>
    <property type="match status" value="1"/>
</dbReference>
<keyword evidence="2" id="KW-1185">Reference proteome</keyword>
<reference evidence="1" key="1">
    <citation type="submission" date="2021-06" db="EMBL/GenBank/DDBJ databases">
        <title>Parelaphostrongylus tenuis whole genome reference sequence.</title>
        <authorList>
            <person name="Garwood T.J."/>
            <person name="Larsen P.A."/>
            <person name="Fountain-Jones N.M."/>
            <person name="Garbe J.R."/>
            <person name="Macchietto M.G."/>
            <person name="Kania S.A."/>
            <person name="Gerhold R.W."/>
            <person name="Richards J.E."/>
            <person name="Wolf T.M."/>
        </authorList>
    </citation>
    <scope>NUCLEOTIDE SEQUENCE</scope>
    <source>
        <strain evidence="1">MNPRO001-30</strain>
        <tissue evidence="1">Meninges</tissue>
    </source>
</reference>
<evidence type="ECO:0000313" key="2">
    <source>
        <dbReference type="Proteomes" id="UP001196413"/>
    </source>
</evidence>
<organism evidence="1 2">
    <name type="scientific">Parelaphostrongylus tenuis</name>
    <name type="common">Meningeal worm</name>
    <dbReference type="NCBI Taxonomy" id="148309"/>
    <lineage>
        <taxon>Eukaryota</taxon>
        <taxon>Metazoa</taxon>
        <taxon>Ecdysozoa</taxon>
        <taxon>Nematoda</taxon>
        <taxon>Chromadorea</taxon>
        <taxon>Rhabditida</taxon>
        <taxon>Rhabditina</taxon>
        <taxon>Rhabditomorpha</taxon>
        <taxon>Strongyloidea</taxon>
        <taxon>Metastrongylidae</taxon>
        <taxon>Parelaphostrongylus</taxon>
    </lineage>
</organism>
<proteinExistence type="predicted"/>
<gene>
    <name evidence="1" type="ORF">KIN20_001355</name>
</gene>
<accession>A0AAD5QG67</accession>
<dbReference type="Proteomes" id="UP001196413">
    <property type="component" value="Unassembled WGS sequence"/>
</dbReference>
<evidence type="ECO:0008006" key="3">
    <source>
        <dbReference type="Google" id="ProtNLM"/>
    </source>
</evidence>
<protein>
    <recommendedName>
        <fullName evidence="3">Protein kinase domain-containing protein</fullName>
    </recommendedName>
</protein>